<evidence type="ECO:0000313" key="3">
    <source>
        <dbReference type="Proteomes" id="UP000188603"/>
    </source>
</evidence>
<dbReference type="STRING" id="1471761.B0W44_14415"/>
<proteinExistence type="predicted"/>
<reference evidence="2 3" key="1">
    <citation type="journal article" date="2015" name="Int. J. Syst. Evol. Microbiol.">
        <title>Novibacillus thermophilus gen. nov., sp. nov., a Gram-staining-negative and moderately thermophilic member of the family Thermoactinomycetaceae.</title>
        <authorList>
            <person name="Yang G."/>
            <person name="Chen J."/>
            <person name="Zhou S."/>
        </authorList>
    </citation>
    <scope>NUCLEOTIDE SEQUENCE [LARGE SCALE GENOMIC DNA]</scope>
    <source>
        <strain evidence="2 3">SG-1</strain>
    </source>
</reference>
<dbReference type="AlphaFoldDB" id="A0A1U9K9R9"/>
<keyword evidence="3" id="KW-1185">Reference proteome</keyword>
<accession>A0A1U9K9R9</accession>
<name>A0A1U9K9R9_9BACL</name>
<feature type="domain" description="Glycosyl transferase family 1" evidence="1">
    <location>
        <begin position="117"/>
        <end position="254"/>
    </location>
</feature>
<dbReference type="Gene3D" id="3.40.50.2000">
    <property type="entry name" value="Glycogen Phosphorylase B"/>
    <property type="match status" value="1"/>
</dbReference>
<dbReference type="Proteomes" id="UP000188603">
    <property type="component" value="Chromosome"/>
</dbReference>
<evidence type="ECO:0000313" key="2">
    <source>
        <dbReference type="EMBL" id="AQS56761.1"/>
    </source>
</evidence>
<gene>
    <name evidence="2" type="ORF">B0W44_14415</name>
</gene>
<dbReference type="SUPFAM" id="SSF53756">
    <property type="entry name" value="UDP-Glycosyltransferase/glycogen phosphorylase"/>
    <property type="match status" value="1"/>
</dbReference>
<dbReference type="GO" id="GO:0016757">
    <property type="term" value="F:glycosyltransferase activity"/>
    <property type="evidence" value="ECO:0007669"/>
    <property type="project" value="InterPro"/>
</dbReference>
<sequence>MAFPVIRQSEWLDHVRRYVECHPDTLIQYEGKSTWWLTGLGNRHAVIHVLQHLTAVPKKTTFPYTVVPSYYARERLRKKGYRAFTIFPAVEGKTLPQPNGARRRTLTLLLYQGATTKRLLRAVSSLSQKDLDVEWVLIGDKSERVKKVMRFLPQNKQPIRIRTVEAGDLSAWQGGDVLVTDQHPVYSLNALHLRAMANGIPVMTTDVGDHPEVVKHWHNGFLLELPRLQDDLSHYVQHILRQPALLGQLRINGRSLCETFHAKGHILPKWQRLYELVGRHT</sequence>
<dbReference type="InterPro" id="IPR001296">
    <property type="entry name" value="Glyco_trans_1"/>
</dbReference>
<dbReference type="EMBL" id="CP019699">
    <property type="protein sequence ID" value="AQS56761.1"/>
    <property type="molecule type" value="Genomic_DNA"/>
</dbReference>
<protein>
    <recommendedName>
        <fullName evidence="1">Glycosyl transferase family 1 domain-containing protein</fullName>
    </recommendedName>
</protein>
<organism evidence="2 3">
    <name type="scientific">Novibacillus thermophilus</name>
    <dbReference type="NCBI Taxonomy" id="1471761"/>
    <lineage>
        <taxon>Bacteria</taxon>
        <taxon>Bacillati</taxon>
        <taxon>Bacillota</taxon>
        <taxon>Bacilli</taxon>
        <taxon>Bacillales</taxon>
        <taxon>Thermoactinomycetaceae</taxon>
        <taxon>Novibacillus</taxon>
    </lineage>
</organism>
<dbReference type="Pfam" id="PF00534">
    <property type="entry name" value="Glycos_transf_1"/>
    <property type="match status" value="1"/>
</dbReference>
<evidence type="ECO:0000259" key="1">
    <source>
        <dbReference type="Pfam" id="PF00534"/>
    </source>
</evidence>
<dbReference type="KEGG" id="ntr:B0W44_14415"/>